<comment type="caution">
    <text evidence="2">The sequence shown here is derived from an EMBL/GenBank/DDBJ whole genome shotgun (WGS) entry which is preliminary data.</text>
</comment>
<feature type="signal peptide" evidence="1">
    <location>
        <begin position="1"/>
        <end position="19"/>
    </location>
</feature>
<keyword evidence="1" id="KW-0732">Signal</keyword>
<evidence type="ECO:0000313" key="3">
    <source>
        <dbReference type="Proteomes" id="UP000054600"/>
    </source>
</evidence>
<dbReference type="Proteomes" id="UP000054600">
    <property type="component" value="Unassembled WGS sequence"/>
</dbReference>
<dbReference type="EMBL" id="LNYW01000020">
    <property type="protein sequence ID" value="KTD63508.1"/>
    <property type="molecule type" value="Genomic_DNA"/>
</dbReference>
<organism evidence="2 3">
    <name type="scientific">Legionella shakespearei DSM 23087</name>
    <dbReference type="NCBI Taxonomy" id="1122169"/>
    <lineage>
        <taxon>Bacteria</taxon>
        <taxon>Pseudomonadati</taxon>
        <taxon>Pseudomonadota</taxon>
        <taxon>Gammaproteobacteria</taxon>
        <taxon>Legionellales</taxon>
        <taxon>Legionellaceae</taxon>
        <taxon>Legionella</taxon>
    </lineage>
</organism>
<dbReference type="RefSeq" id="WP_018576863.1">
    <property type="nucleotide sequence ID" value="NZ_KB892393.1"/>
</dbReference>
<feature type="chain" id="PRO_5006918287" evidence="1">
    <location>
        <begin position="20"/>
        <end position="153"/>
    </location>
</feature>
<dbReference type="PATRIC" id="fig|1122169.6.peg.785"/>
<name>A0A0W0Z315_9GAMM</name>
<proteinExistence type="predicted"/>
<evidence type="ECO:0000256" key="1">
    <source>
        <dbReference type="SAM" id="SignalP"/>
    </source>
</evidence>
<gene>
    <name evidence="2" type="ORF">Lsha_0686</name>
</gene>
<reference evidence="2 3" key="1">
    <citation type="submission" date="2015-11" db="EMBL/GenBank/DDBJ databases">
        <title>Genomic analysis of 38 Legionella species identifies large and diverse effector repertoires.</title>
        <authorList>
            <person name="Burstein D."/>
            <person name="Amaro F."/>
            <person name="Zusman T."/>
            <person name="Lifshitz Z."/>
            <person name="Cohen O."/>
            <person name="Gilbert J.A."/>
            <person name="Pupko T."/>
            <person name="Shuman H.A."/>
            <person name="Segal G."/>
        </authorList>
    </citation>
    <scope>NUCLEOTIDE SEQUENCE [LARGE SCALE GENOMIC DNA]</scope>
    <source>
        <strain evidence="2 3">ATCC 49655</strain>
    </source>
</reference>
<sequence>MNKFLAPLCALLFSSYSFAFSFSNHQQVPTAPEPGQINKDFSGTWTGPCHGEEQVTFIIKQNDTQIEFIENEDSKYLFTINSLETHSSTSSDTHSTKVTDAMLFDNLLYLRSYEFKKSTITFLFSLNVAFTIEDDTLTMIDAFLGPKCVFKKA</sequence>
<accession>A0A0W0Z315</accession>
<keyword evidence="3" id="KW-1185">Reference proteome</keyword>
<dbReference type="AlphaFoldDB" id="A0A0W0Z315"/>
<dbReference type="OrthoDB" id="5656941at2"/>
<protein>
    <submittedName>
        <fullName evidence="2">Uncharacterized protein</fullName>
    </submittedName>
</protein>
<evidence type="ECO:0000313" key="2">
    <source>
        <dbReference type="EMBL" id="KTD63508.1"/>
    </source>
</evidence>